<sequence length="92" mass="10725">MLLLHVVLLTLISAEDMWFCTGEESEYTVTDCDGDKYDTYACYFVEQLVEYKPCNDICDKVAVGSLMSKRCEAYCPGWWLVYRFIDCKLYSN</sequence>
<protein>
    <submittedName>
        <fullName evidence="1">Uncharacterized protein</fullName>
    </submittedName>
</protein>
<keyword evidence="2" id="KW-1185">Reference proteome</keyword>
<organism evidence="1 2">
    <name type="scientific">Bugula neritina</name>
    <name type="common">Brown bryozoan</name>
    <name type="synonym">Sertularia neritina</name>
    <dbReference type="NCBI Taxonomy" id="10212"/>
    <lineage>
        <taxon>Eukaryota</taxon>
        <taxon>Metazoa</taxon>
        <taxon>Spiralia</taxon>
        <taxon>Lophotrochozoa</taxon>
        <taxon>Bryozoa</taxon>
        <taxon>Gymnolaemata</taxon>
        <taxon>Cheilostomatida</taxon>
        <taxon>Flustrina</taxon>
        <taxon>Buguloidea</taxon>
        <taxon>Bugulidae</taxon>
        <taxon>Bugula</taxon>
    </lineage>
</organism>
<dbReference type="Proteomes" id="UP000593567">
    <property type="component" value="Unassembled WGS sequence"/>
</dbReference>
<comment type="caution">
    <text evidence="1">The sequence shown here is derived from an EMBL/GenBank/DDBJ whole genome shotgun (WGS) entry which is preliminary data.</text>
</comment>
<dbReference type="EMBL" id="VXIV02002713">
    <property type="protein sequence ID" value="KAF6023441.1"/>
    <property type="molecule type" value="Genomic_DNA"/>
</dbReference>
<accession>A0A7J7JCV2</accession>
<name>A0A7J7JCV2_BUGNE</name>
<evidence type="ECO:0000313" key="2">
    <source>
        <dbReference type="Proteomes" id="UP000593567"/>
    </source>
</evidence>
<dbReference type="AlphaFoldDB" id="A0A7J7JCV2"/>
<reference evidence="1" key="1">
    <citation type="submission" date="2020-06" db="EMBL/GenBank/DDBJ databases">
        <title>Draft genome of Bugula neritina, a colonial animal packing powerful symbionts and potential medicines.</title>
        <authorList>
            <person name="Rayko M."/>
        </authorList>
    </citation>
    <scope>NUCLEOTIDE SEQUENCE [LARGE SCALE GENOMIC DNA]</scope>
    <source>
        <strain evidence="1">Kwan_BN1</strain>
    </source>
</reference>
<gene>
    <name evidence="1" type="ORF">EB796_018250</name>
</gene>
<evidence type="ECO:0000313" key="1">
    <source>
        <dbReference type="EMBL" id="KAF6023441.1"/>
    </source>
</evidence>
<proteinExistence type="predicted"/>